<dbReference type="GO" id="GO:0008652">
    <property type="term" value="P:amino acid biosynthetic process"/>
    <property type="evidence" value="ECO:0007669"/>
    <property type="project" value="UniProtKB-KW"/>
</dbReference>
<dbReference type="OrthoDB" id="9805416at2"/>
<gene>
    <name evidence="8" type="ORF">OXPF_13650</name>
</gene>
<evidence type="ECO:0000259" key="7">
    <source>
        <dbReference type="Pfam" id="PF02826"/>
    </source>
</evidence>
<dbReference type="Pfam" id="PF02826">
    <property type="entry name" value="2-Hacid_dh_C"/>
    <property type="match status" value="1"/>
</dbReference>
<evidence type="ECO:0000313" key="8">
    <source>
        <dbReference type="EMBL" id="KPU44887.1"/>
    </source>
</evidence>
<keyword evidence="8" id="KW-0670">Pyruvate</keyword>
<dbReference type="CDD" id="cd12173">
    <property type="entry name" value="PGDH_4"/>
    <property type="match status" value="1"/>
</dbReference>
<evidence type="ECO:0000256" key="3">
    <source>
        <dbReference type="ARBA" id="ARBA00023002"/>
    </source>
</evidence>
<proteinExistence type="inferred from homology"/>
<dbReference type="InterPro" id="IPR029752">
    <property type="entry name" value="D-isomer_DH_CS1"/>
</dbReference>
<accession>A0A0P9AHE1</accession>
<name>A0A0P9AHE1_9CLOT</name>
<dbReference type="PANTHER" id="PTHR42789">
    <property type="entry name" value="D-ISOMER SPECIFIC 2-HYDROXYACID DEHYDROGENASE FAMILY PROTEIN (AFU_ORTHOLOGUE AFUA_6G10090)"/>
    <property type="match status" value="1"/>
</dbReference>
<dbReference type="EMBL" id="LKET01000028">
    <property type="protein sequence ID" value="KPU44887.1"/>
    <property type="molecule type" value="Genomic_DNA"/>
</dbReference>
<keyword evidence="2" id="KW-0028">Amino-acid biosynthesis</keyword>
<organism evidence="8 9">
    <name type="scientific">Oxobacter pfennigii</name>
    <dbReference type="NCBI Taxonomy" id="36849"/>
    <lineage>
        <taxon>Bacteria</taxon>
        <taxon>Bacillati</taxon>
        <taxon>Bacillota</taxon>
        <taxon>Clostridia</taxon>
        <taxon>Eubacteriales</taxon>
        <taxon>Clostridiaceae</taxon>
        <taxon>Oxobacter</taxon>
    </lineage>
</organism>
<dbReference type="AlphaFoldDB" id="A0A0P9AHE1"/>
<dbReference type="GO" id="GO:0051287">
    <property type="term" value="F:NAD binding"/>
    <property type="evidence" value="ECO:0007669"/>
    <property type="project" value="InterPro"/>
</dbReference>
<dbReference type="InterPro" id="IPR050857">
    <property type="entry name" value="D-2-hydroxyacid_DH"/>
</dbReference>
<keyword evidence="9" id="KW-1185">Reference proteome</keyword>
<evidence type="ECO:0000259" key="6">
    <source>
        <dbReference type="Pfam" id="PF00389"/>
    </source>
</evidence>
<dbReference type="InterPro" id="IPR006140">
    <property type="entry name" value="D-isomer_DH_NAD-bd"/>
</dbReference>
<feature type="domain" description="D-isomer specific 2-hydroxyacid dehydrogenase NAD-binding" evidence="7">
    <location>
        <begin position="107"/>
        <end position="283"/>
    </location>
</feature>
<dbReference type="Gene3D" id="3.40.50.720">
    <property type="entry name" value="NAD(P)-binding Rossmann-like Domain"/>
    <property type="match status" value="2"/>
</dbReference>
<reference evidence="8 9" key="1">
    <citation type="submission" date="2015-09" db="EMBL/GenBank/DDBJ databases">
        <title>Genome sequence of Oxobacter pfennigii DSM 3222.</title>
        <authorList>
            <person name="Poehlein A."/>
            <person name="Bengelsdorf F.R."/>
            <person name="Schiel-Bengelsdorf B."/>
            <person name="Duerre P."/>
            <person name="Daniel R."/>
        </authorList>
    </citation>
    <scope>NUCLEOTIDE SEQUENCE [LARGE SCALE GENOMIC DNA]</scope>
    <source>
        <strain evidence="8 9">DSM 3222</strain>
    </source>
</reference>
<dbReference type="Pfam" id="PF00389">
    <property type="entry name" value="2-Hacid_dh"/>
    <property type="match status" value="1"/>
</dbReference>
<evidence type="ECO:0000313" key="9">
    <source>
        <dbReference type="Proteomes" id="UP000050326"/>
    </source>
</evidence>
<dbReference type="RefSeq" id="WP_054874443.1">
    <property type="nucleotide sequence ID" value="NZ_LKET01000028.1"/>
</dbReference>
<sequence>MSFTVLIPQNISKNGINYLMECGYKIKMGNGCDEKAITEDVVDCDAILVRNVRITPKIIDAGNKLKVIARHGVGLDTIDVDYAEKKGVWVTNAPLSNTNAVAEHTMFLLLSCSKNAKVIDEEFRNGNFDIRNTVTNIELKGKTLGIIGLGRIGQSVAKKAFYGFSMNVIGYKPRAKREDIFHEIVLKDNIQEVLECSDFVTLHLPLLPATKKSIGMEQFVAMKKESYFINTSRGAIIKEGELIEALEKKVIAGAAIDVFEEEPPNANDKLLHMNNVIVTPHNAAFTYESYENMAMDAALGVHEVLSGKIPTWAGNRPQNT</sequence>
<dbReference type="SUPFAM" id="SSF51735">
    <property type="entry name" value="NAD(P)-binding Rossmann-fold domains"/>
    <property type="match status" value="1"/>
</dbReference>
<dbReference type="EC" id="1.1.1.81" evidence="8"/>
<evidence type="ECO:0000256" key="1">
    <source>
        <dbReference type="ARBA" id="ARBA00005854"/>
    </source>
</evidence>
<evidence type="ECO:0000256" key="2">
    <source>
        <dbReference type="ARBA" id="ARBA00022605"/>
    </source>
</evidence>
<dbReference type="SUPFAM" id="SSF52283">
    <property type="entry name" value="Formate/glycerate dehydrogenase catalytic domain-like"/>
    <property type="match status" value="1"/>
</dbReference>
<dbReference type="InterPro" id="IPR006139">
    <property type="entry name" value="D-isomer_2_OHA_DH_cat_dom"/>
</dbReference>
<dbReference type="FunFam" id="3.40.50.720:FF:000203">
    <property type="entry name" value="D-3-phosphoglycerate dehydrogenase (SerA)"/>
    <property type="match status" value="1"/>
</dbReference>
<dbReference type="PATRIC" id="fig|36849.3.peg.1451"/>
<evidence type="ECO:0000256" key="5">
    <source>
        <dbReference type="RuleBase" id="RU003719"/>
    </source>
</evidence>
<dbReference type="PROSITE" id="PS00065">
    <property type="entry name" value="D_2_HYDROXYACID_DH_1"/>
    <property type="match status" value="1"/>
</dbReference>
<dbReference type="Proteomes" id="UP000050326">
    <property type="component" value="Unassembled WGS sequence"/>
</dbReference>
<dbReference type="PANTHER" id="PTHR42789:SF1">
    <property type="entry name" value="D-ISOMER SPECIFIC 2-HYDROXYACID DEHYDROGENASE FAMILY PROTEIN (AFU_ORTHOLOGUE AFUA_6G10090)"/>
    <property type="match status" value="1"/>
</dbReference>
<keyword evidence="4" id="KW-0520">NAD</keyword>
<keyword evidence="3 5" id="KW-0560">Oxidoreductase</keyword>
<dbReference type="GO" id="GO:0016618">
    <property type="term" value="F:hydroxypyruvate reductase [NAD(P)H] activity"/>
    <property type="evidence" value="ECO:0007669"/>
    <property type="project" value="UniProtKB-EC"/>
</dbReference>
<dbReference type="InterPro" id="IPR036291">
    <property type="entry name" value="NAD(P)-bd_dom_sf"/>
</dbReference>
<feature type="domain" description="D-isomer specific 2-hydroxyacid dehydrogenase catalytic" evidence="6">
    <location>
        <begin position="5"/>
        <end position="312"/>
    </location>
</feature>
<evidence type="ECO:0000256" key="4">
    <source>
        <dbReference type="ARBA" id="ARBA00023027"/>
    </source>
</evidence>
<dbReference type="STRING" id="36849.OXPF_13650"/>
<protein>
    <submittedName>
        <fullName evidence="8">Hydroxypyruvate reductase</fullName>
        <ecNumber evidence="8">1.1.1.81</ecNumber>
    </submittedName>
</protein>
<comment type="similarity">
    <text evidence="1 5">Belongs to the D-isomer specific 2-hydroxyacid dehydrogenase family.</text>
</comment>
<comment type="caution">
    <text evidence="8">The sequence shown here is derived from an EMBL/GenBank/DDBJ whole genome shotgun (WGS) entry which is preliminary data.</text>
</comment>